<accession>U1PLU1</accession>
<protein>
    <submittedName>
        <fullName evidence="2">Uncharacterized protein</fullName>
    </submittedName>
</protein>
<organism evidence="2 3">
    <name type="scientific">Haloquadratum walsbyi J07HQW1</name>
    <dbReference type="NCBI Taxonomy" id="1238424"/>
    <lineage>
        <taxon>Archaea</taxon>
        <taxon>Methanobacteriati</taxon>
        <taxon>Methanobacteriota</taxon>
        <taxon>Stenosarchaea group</taxon>
        <taxon>Halobacteria</taxon>
        <taxon>Halobacteriales</taxon>
        <taxon>Haloferacaceae</taxon>
        <taxon>Haloquadratum</taxon>
    </lineage>
</organism>
<feature type="region of interest" description="Disordered" evidence="1">
    <location>
        <begin position="56"/>
        <end position="106"/>
    </location>
</feature>
<proteinExistence type="predicted"/>
<evidence type="ECO:0000256" key="1">
    <source>
        <dbReference type="SAM" id="MobiDB-lite"/>
    </source>
</evidence>
<sequence length="106" mass="11365">MGRARTYSGSEAKADGCGMKPTTLRETTLKRQPPITNMYGWFLPRETETCEMLLRGTRSRSHSHSHTTAAHPAAGAGAGRRWRVHPKDSPSGTGTGLVAATGESGR</sequence>
<dbReference type="HOGENOM" id="CLU_2217014_0_0_2"/>
<name>U1PLU1_9EURY</name>
<dbReference type="EMBL" id="KE356560">
    <property type="protein sequence ID" value="ERG93201.1"/>
    <property type="molecule type" value="Genomic_DNA"/>
</dbReference>
<dbReference type="AlphaFoldDB" id="U1PLU1"/>
<reference evidence="2 3" key="1">
    <citation type="journal article" date="2013" name="PLoS ONE">
        <title>Assembly-driven community genomics of a hypersaline microbial ecosystem.</title>
        <authorList>
            <person name="Podell S."/>
            <person name="Ugalde J.A."/>
            <person name="Narasingarao P."/>
            <person name="Banfield J.F."/>
            <person name="Heidelberg K.B."/>
            <person name="Allen E.E."/>
        </authorList>
    </citation>
    <scope>NUCLEOTIDE SEQUENCE [LARGE SCALE GENOMIC DNA]</scope>
    <source>
        <strain evidence="3">J07HQW1</strain>
    </source>
</reference>
<feature type="region of interest" description="Disordered" evidence="1">
    <location>
        <begin position="1"/>
        <end position="25"/>
    </location>
</feature>
<gene>
    <name evidence="2" type="ORF">J07HQW1_03260</name>
</gene>
<dbReference type="Proteomes" id="UP000030649">
    <property type="component" value="Unassembled WGS sequence"/>
</dbReference>
<evidence type="ECO:0000313" key="2">
    <source>
        <dbReference type="EMBL" id="ERG93201.1"/>
    </source>
</evidence>
<evidence type="ECO:0000313" key="3">
    <source>
        <dbReference type="Proteomes" id="UP000030649"/>
    </source>
</evidence>
<feature type="compositionally biased region" description="Low complexity" evidence="1">
    <location>
        <begin position="66"/>
        <end position="75"/>
    </location>
</feature>